<gene>
    <name evidence="2" type="ORF">JETT_1969</name>
</gene>
<proteinExistence type="predicted"/>
<dbReference type="AlphaFoldDB" id="A0A533QAM2"/>
<dbReference type="EMBL" id="SULG01000037">
    <property type="protein sequence ID" value="TLD41744.1"/>
    <property type="molecule type" value="Genomic_DNA"/>
</dbReference>
<evidence type="ECO:0000313" key="2">
    <source>
        <dbReference type="EMBL" id="TLD41744.1"/>
    </source>
</evidence>
<evidence type="ECO:0000259" key="1">
    <source>
        <dbReference type="Pfam" id="PF10040"/>
    </source>
</evidence>
<accession>A0A533QAM2</accession>
<comment type="caution">
    <text evidence="2">The sequence shown here is derived from an EMBL/GenBank/DDBJ whole genome shotgun (WGS) entry which is preliminary data.</text>
</comment>
<dbReference type="Pfam" id="PF10040">
    <property type="entry name" value="CRISPR_Cas6"/>
    <property type="match status" value="1"/>
</dbReference>
<dbReference type="Gene3D" id="3.30.70.1900">
    <property type="match status" value="1"/>
</dbReference>
<reference evidence="2 3" key="1">
    <citation type="submission" date="2019-04" db="EMBL/GenBank/DDBJ databases">
        <title>Genome of a novel bacterium Candidatus Jettenia ecosi reconstructed from metagenome of an anammox bioreactor.</title>
        <authorList>
            <person name="Mardanov A.V."/>
            <person name="Beletsky A.V."/>
            <person name="Ravin N.V."/>
            <person name="Botchkova E.A."/>
            <person name="Litti Y.V."/>
            <person name="Nozhevnikova A.N."/>
        </authorList>
    </citation>
    <scope>NUCLEOTIDE SEQUENCE [LARGE SCALE GENOMIC DNA]</scope>
    <source>
        <strain evidence="2">J2</strain>
    </source>
</reference>
<dbReference type="Proteomes" id="UP000319783">
    <property type="component" value="Unassembled WGS sequence"/>
</dbReference>
<name>A0A533QAM2_9BACT</name>
<organism evidence="2 3">
    <name type="scientific">Candidatus Jettenia ecosi</name>
    <dbReference type="NCBI Taxonomy" id="2494326"/>
    <lineage>
        <taxon>Bacteria</taxon>
        <taxon>Pseudomonadati</taxon>
        <taxon>Planctomycetota</taxon>
        <taxon>Candidatus Brocadiia</taxon>
        <taxon>Candidatus Brocadiales</taxon>
        <taxon>Candidatus Brocadiaceae</taxon>
        <taxon>Candidatus Jettenia</taxon>
    </lineage>
</organism>
<protein>
    <submittedName>
        <fullName evidence="2">CRISPR repeat RNA endoribonuclease Cas6</fullName>
    </submittedName>
</protein>
<evidence type="ECO:0000313" key="3">
    <source>
        <dbReference type="Proteomes" id="UP000319783"/>
    </source>
</evidence>
<sequence>MKIPYKRFTFILEAVEEIQLPPYKGSTFRGAFGTQFKKVVCALKKEDCRDCLLKQGCVYAYVFESHSPDEANILGKVNAIPHPFIIEPPEEEKQRYLAGQTFSPGLILIGETIQYLPYFIYTFDLLGKNGIGRGRGSCRLQEVYTVSTQGDTQLIYCSKTRKIEPFSKECIDLSQPILSVMEGGVPNAVHGTPEEITLRFLTPTRLKYDGKLTIDLEFHIFIRQLLRRLFLLRHYYCKDNSADAALSGEGYHRILIDDARSIGIKESNLQWCDWERYSRRQDTRMKLGGFVGDIVYKGSISPFYPFIEAGRILHVGKGTSFGLGKYRIVD</sequence>
<dbReference type="InterPro" id="IPR019267">
    <property type="entry name" value="CRISPR-assoc_Cas6_C"/>
</dbReference>
<feature type="domain" description="CRISPR-associated protein Cas6 C-terminal" evidence="1">
    <location>
        <begin position="198"/>
        <end position="326"/>
    </location>
</feature>